<sequence length="265" mass="30679">MDSILKFELSRAFKGMPFLISLGLFMLYMIYNILFEVIPTAQEEYMTIDSITPMYLWLNVNETGILRTIFFFMPLLVVLPFSWSYAADNHLNYTCFLYVRAKKKKYLLAKFIATFLTGGILFVFPLLVHYIILTCLFPNWPAHYGTFQVINGSLMIDLLYSNPILYVLFYCLINFLYAGFLAVIGLSAGLFTSKKYIVCLVPFFIWIIISAICEFAGLNNWSPERFLRPSGVKNASLIFIIVFWISMMYITLTVFLKVGNKHELN</sequence>
<comment type="caution">
    <text evidence="1">The sequence shown here is derived from an EMBL/GenBank/DDBJ whole genome shotgun (WGS) entry which is preliminary data.</text>
</comment>
<organism evidence="1 2">
    <name type="scientific">Bacillus wiedmannii</name>
    <dbReference type="NCBI Taxonomy" id="1890302"/>
    <lineage>
        <taxon>Bacteria</taxon>
        <taxon>Bacillati</taxon>
        <taxon>Bacillota</taxon>
        <taxon>Bacilli</taxon>
        <taxon>Bacillales</taxon>
        <taxon>Bacillaceae</taxon>
        <taxon>Bacillus</taxon>
        <taxon>Bacillus cereus group</taxon>
    </lineage>
</organism>
<gene>
    <name evidence="1" type="ORF">CN611_14390</name>
</gene>
<dbReference type="Proteomes" id="UP000220621">
    <property type="component" value="Unassembled WGS sequence"/>
</dbReference>
<protein>
    <recommendedName>
        <fullName evidence="3">ABC-2 family transporter protein</fullName>
    </recommendedName>
</protein>
<name>A0A2B5X948_9BACI</name>
<dbReference type="RefSeq" id="WP_097822050.1">
    <property type="nucleotide sequence ID" value="NZ_NUDL01000041.1"/>
</dbReference>
<accession>A0A2B5X948</accession>
<reference evidence="1 2" key="1">
    <citation type="submission" date="2017-09" db="EMBL/GenBank/DDBJ databases">
        <title>Large-scale bioinformatics analysis of Bacillus genomes uncovers conserved roles of natural products in bacterial physiology.</title>
        <authorList>
            <consortium name="Agbiome Team Llc"/>
            <person name="Bleich R.M."/>
            <person name="Grubbs K.J."/>
            <person name="Santa Maria K.C."/>
            <person name="Allen S.E."/>
            <person name="Farag S."/>
            <person name="Shank E.A."/>
            <person name="Bowers A."/>
        </authorList>
    </citation>
    <scope>NUCLEOTIDE SEQUENCE [LARGE SCALE GENOMIC DNA]</scope>
    <source>
        <strain evidence="1 2">AFS010764</strain>
    </source>
</reference>
<dbReference type="AlphaFoldDB" id="A0A2B5X948"/>
<dbReference type="EMBL" id="NUDL01000041">
    <property type="protein sequence ID" value="PEM55456.1"/>
    <property type="molecule type" value="Genomic_DNA"/>
</dbReference>
<proteinExistence type="predicted"/>
<evidence type="ECO:0000313" key="2">
    <source>
        <dbReference type="Proteomes" id="UP000220621"/>
    </source>
</evidence>
<evidence type="ECO:0008006" key="3">
    <source>
        <dbReference type="Google" id="ProtNLM"/>
    </source>
</evidence>
<evidence type="ECO:0000313" key="1">
    <source>
        <dbReference type="EMBL" id="PEM55456.1"/>
    </source>
</evidence>